<proteinExistence type="predicted"/>
<accession>A0A2U3K2F0</accession>
<evidence type="ECO:0000313" key="1">
    <source>
        <dbReference type="EMBL" id="SPF33835.1"/>
    </source>
</evidence>
<organism evidence="1 2">
    <name type="scientific">Candidatus Desulfosporosinus infrequens</name>
    <dbReference type="NCBI Taxonomy" id="2043169"/>
    <lineage>
        <taxon>Bacteria</taxon>
        <taxon>Bacillati</taxon>
        <taxon>Bacillota</taxon>
        <taxon>Clostridia</taxon>
        <taxon>Eubacteriales</taxon>
        <taxon>Desulfitobacteriaceae</taxon>
        <taxon>Desulfosporosinus</taxon>
    </lineage>
</organism>
<dbReference type="Proteomes" id="UP000238916">
    <property type="component" value="Unassembled WGS sequence"/>
</dbReference>
<evidence type="ECO:0008006" key="3">
    <source>
        <dbReference type="Google" id="ProtNLM"/>
    </source>
</evidence>
<protein>
    <recommendedName>
        <fullName evidence="3">DGC domain protein</fullName>
    </recommendedName>
</protein>
<evidence type="ECO:0000313" key="2">
    <source>
        <dbReference type="Proteomes" id="UP000238916"/>
    </source>
</evidence>
<dbReference type="InterPro" id="IPR014958">
    <property type="entry name" value="DGC"/>
</dbReference>
<dbReference type="EMBL" id="OMOF01000031">
    <property type="protein sequence ID" value="SPF33835.1"/>
    <property type="molecule type" value="Genomic_DNA"/>
</dbReference>
<name>A0A2U3K2F0_9FIRM</name>
<reference evidence="2" key="1">
    <citation type="submission" date="2018-02" db="EMBL/GenBank/DDBJ databases">
        <authorList>
            <person name="Hausmann B."/>
        </authorList>
    </citation>
    <scope>NUCLEOTIDE SEQUENCE [LARGE SCALE GENOMIC DNA]</scope>
    <source>
        <strain evidence="2">Peat soil MAG SbF1</strain>
    </source>
</reference>
<dbReference type="OrthoDB" id="1778230at2"/>
<dbReference type="Pfam" id="PF08859">
    <property type="entry name" value="DGC"/>
    <property type="match status" value="1"/>
</dbReference>
<sequence>MSINMVKIGVVSCSGEDCLGGTISRLATRKMLDEVRPDATVTICLPLFLAGGVEERGFAEKFPTISVDGCSKTCAKRATEKYSGKVSAAIDVTDLIGKEVAEAGALSTRNLTDEHKAMVEKVVSEITAKFDEVLKTAQRDLVSKGLAMIGSGSSGGCGCGPK</sequence>
<dbReference type="AlphaFoldDB" id="A0A2U3K2F0"/>
<gene>
    <name evidence="1" type="ORF">SBF1_1260004</name>
</gene>